<name>A0A5N6NQ12_9ASTR</name>
<dbReference type="InterPro" id="IPR001878">
    <property type="entry name" value="Znf_CCHC"/>
</dbReference>
<dbReference type="Pfam" id="PF03732">
    <property type="entry name" value="Retrotrans_gag"/>
    <property type="match status" value="1"/>
</dbReference>
<proteinExistence type="predicted"/>
<keyword evidence="1" id="KW-0863">Zinc-finger</keyword>
<protein>
    <recommendedName>
        <fullName evidence="3">CCHC-type domain-containing protein</fullName>
    </recommendedName>
</protein>
<feature type="region of interest" description="Disordered" evidence="2">
    <location>
        <begin position="28"/>
        <end position="81"/>
    </location>
</feature>
<dbReference type="EMBL" id="SZYD01000010">
    <property type="protein sequence ID" value="KAD4982934.1"/>
    <property type="molecule type" value="Genomic_DNA"/>
</dbReference>
<dbReference type="AlphaFoldDB" id="A0A5N6NQ12"/>
<dbReference type="InterPro" id="IPR005162">
    <property type="entry name" value="Retrotrans_gag_dom"/>
</dbReference>
<dbReference type="SUPFAM" id="SSF57756">
    <property type="entry name" value="Retrovirus zinc finger-like domains"/>
    <property type="match status" value="1"/>
</dbReference>
<keyword evidence="5" id="KW-1185">Reference proteome</keyword>
<feature type="compositionally biased region" description="Polar residues" evidence="2">
    <location>
        <begin position="43"/>
        <end position="62"/>
    </location>
</feature>
<evidence type="ECO:0000256" key="2">
    <source>
        <dbReference type="SAM" id="MobiDB-lite"/>
    </source>
</evidence>
<dbReference type="OrthoDB" id="1936908at2759"/>
<gene>
    <name evidence="4" type="ORF">E3N88_19605</name>
</gene>
<sequence>MVRCEDMIFSRGFFEFLTLFFGKTKACSTSTNPKVSKPKASRRLTSPTSSCGSRIGPESTTAEPPPKIRRLSQGARLPPPREGRVYARKLAHTIGSCSWGTHEEIMPPRRNGANNVNNANNTNANNNGNNTTNPNLQELAAVITQQMAVVLPGLVNQLTQANGVQNNRNGEGKNQTCTFKHFNSCHPAKFLGSEGATGLLQWFESMESTFLHSNCPENLKVRYATSVLQKRALTWWNTEKRTRGAETAMALTWDEVKRLMTEEFCPRNEMMKLESEFWNLKQDSGENLAYTNRHHELSLLVPHMVTPLSRAIEKYISGLPMQIQDTCYGSKPATLENAIRLAATLTDNHVRAGTLIRKGVKKVEATNDMSSKEVKAESSNGPKFNNRKRKANNFAMTTSAIPAVPVNLQPPPKQTNKPYVGEHPLCTTCGYHHATNRPCRVCTNCKRYGHLANYCRNGQMVQQSQTAPQLNQLPAAPIPALTHGRACYECGDPNHFRNKCPKLVGNDQRGTRAQTFQLNVQAPQVNQDMENDTLLIKD</sequence>
<evidence type="ECO:0000313" key="4">
    <source>
        <dbReference type="EMBL" id="KAD4982934.1"/>
    </source>
</evidence>
<comment type="caution">
    <text evidence="4">The sequence shown here is derived from an EMBL/GenBank/DDBJ whole genome shotgun (WGS) entry which is preliminary data.</text>
</comment>
<dbReference type="GO" id="GO:0003676">
    <property type="term" value="F:nucleic acid binding"/>
    <property type="evidence" value="ECO:0007669"/>
    <property type="project" value="InterPro"/>
</dbReference>
<dbReference type="GO" id="GO:0008270">
    <property type="term" value="F:zinc ion binding"/>
    <property type="evidence" value="ECO:0007669"/>
    <property type="project" value="UniProtKB-KW"/>
</dbReference>
<dbReference type="Proteomes" id="UP000326396">
    <property type="component" value="Linkage Group LG18"/>
</dbReference>
<keyword evidence="1" id="KW-0479">Metal-binding</keyword>
<reference evidence="4 5" key="1">
    <citation type="submission" date="2019-05" db="EMBL/GenBank/DDBJ databases">
        <title>Mikania micrantha, genome provides insights into the molecular mechanism of rapid growth.</title>
        <authorList>
            <person name="Liu B."/>
        </authorList>
    </citation>
    <scope>NUCLEOTIDE SEQUENCE [LARGE SCALE GENOMIC DNA]</scope>
    <source>
        <strain evidence="4">NLD-2019</strain>
        <tissue evidence="4">Leaf</tissue>
    </source>
</reference>
<evidence type="ECO:0000256" key="1">
    <source>
        <dbReference type="PROSITE-ProRule" id="PRU00047"/>
    </source>
</evidence>
<dbReference type="InterPro" id="IPR036875">
    <property type="entry name" value="Znf_CCHC_sf"/>
</dbReference>
<dbReference type="PROSITE" id="PS50158">
    <property type="entry name" value="ZF_CCHC"/>
    <property type="match status" value="1"/>
</dbReference>
<dbReference type="SMART" id="SM00343">
    <property type="entry name" value="ZnF_C2HC"/>
    <property type="match status" value="2"/>
</dbReference>
<accession>A0A5N6NQ12</accession>
<dbReference type="Gene3D" id="4.10.60.10">
    <property type="entry name" value="Zinc finger, CCHC-type"/>
    <property type="match status" value="1"/>
</dbReference>
<organism evidence="4 5">
    <name type="scientific">Mikania micrantha</name>
    <name type="common">bitter vine</name>
    <dbReference type="NCBI Taxonomy" id="192012"/>
    <lineage>
        <taxon>Eukaryota</taxon>
        <taxon>Viridiplantae</taxon>
        <taxon>Streptophyta</taxon>
        <taxon>Embryophyta</taxon>
        <taxon>Tracheophyta</taxon>
        <taxon>Spermatophyta</taxon>
        <taxon>Magnoliopsida</taxon>
        <taxon>eudicotyledons</taxon>
        <taxon>Gunneridae</taxon>
        <taxon>Pentapetalae</taxon>
        <taxon>asterids</taxon>
        <taxon>campanulids</taxon>
        <taxon>Asterales</taxon>
        <taxon>Asteraceae</taxon>
        <taxon>Asteroideae</taxon>
        <taxon>Heliantheae alliance</taxon>
        <taxon>Eupatorieae</taxon>
        <taxon>Mikania</taxon>
    </lineage>
</organism>
<dbReference type="Pfam" id="PF00098">
    <property type="entry name" value="zf-CCHC"/>
    <property type="match status" value="1"/>
</dbReference>
<dbReference type="PANTHER" id="PTHR33223">
    <property type="entry name" value="CCHC-TYPE DOMAIN-CONTAINING PROTEIN"/>
    <property type="match status" value="1"/>
</dbReference>
<evidence type="ECO:0000313" key="5">
    <source>
        <dbReference type="Proteomes" id="UP000326396"/>
    </source>
</evidence>
<evidence type="ECO:0000259" key="3">
    <source>
        <dbReference type="PROSITE" id="PS50158"/>
    </source>
</evidence>
<feature type="domain" description="CCHC-type" evidence="3">
    <location>
        <begin position="487"/>
        <end position="502"/>
    </location>
</feature>
<keyword evidence="1" id="KW-0862">Zinc</keyword>
<dbReference type="PANTHER" id="PTHR33223:SF6">
    <property type="entry name" value="CCHC-TYPE DOMAIN-CONTAINING PROTEIN"/>
    <property type="match status" value="1"/>
</dbReference>